<gene>
    <name evidence="2" type="ORF">AYBTSS11_LOCUS11178</name>
</gene>
<name>A0AA86SGK9_9FABA</name>
<reference evidence="2" key="1">
    <citation type="submission" date="2023-10" db="EMBL/GenBank/DDBJ databases">
        <authorList>
            <person name="Domelevo Entfellner J.-B."/>
        </authorList>
    </citation>
    <scope>NUCLEOTIDE SEQUENCE</scope>
</reference>
<dbReference type="AlphaFoldDB" id="A0AA86SGK9"/>
<dbReference type="Gramene" id="rna-AYBTSS11_LOCUS11178">
    <property type="protein sequence ID" value="CAJ1943101.1"/>
    <property type="gene ID" value="gene-AYBTSS11_LOCUS11178"/>
</dbReference>
<protein>
    <submittedName>
        <fullName evidence="2">Uncharacterized protein</fullName>
    </submittedName>
</protein>
<sequence length="76" mass="8441">MDGELSLLDNWFSVSRLIRLSCIERFIDVYKLILSGSEGIKKQRETIQSSPGPPFPKTHPKPQSPPAPYPNGSLSS</sequence>
<keyword evidence="3" id="KW-1185">Reference proteome</keyword>
<organism evidence="2 3">
    <name type="scientific">Sphenostylis stenocarpa</name>
    <dbReference type="NCBI Taxonomy" id="92480"/>
    <lineage>
        <taxon>Eukaryota</taxon>
        <taxon>Viridiplantae</taxon>
        <taxon>Streptophyta</taxon>
        <taxon>Embryophyta</taxon>
        <taxon>Tracheophyta</taxon>
        <taxon>Spermatophyta</taxon>
        <taxon>Magnoliopsida</taxon>
        <taxon>eudicotyledons</taxon>
        <taxon>Gunneridae</taxon>
        <taxon>Pentapetalae</taxon>
        <taxon>rosids</taxon>
        <taxon>fabids</taxon>
        <taxon>Fabales</taxon>
        <taxon>Fabaceae</taxon>
        <taxon>Papilionoideae</taxon>
        <taxon>50 kb inversion clade</taxon>
        <taxon>NPAAA clade</taxon>
        <taxon>indigoferoid/millettioid clade</taxon>
        <taxon>Phaseoleae</taxon>
        <taxon>Sphenostylis</taxon>
    </lineage>
</organism>
<dbReference type="Proteomes" id="UP001189624">
    <property type="component" value="Chromosome 3"/>
</dbReference>
<dbReference type="EMBL" id="OY731400">
    <property type="protein sequence ID" value="CAJ1943101.1"/>
    <property type="molecule type" value="Genomic_DNA"/>
</dbReference>
<feature type="region of interest" description="Disordered" evidence="1">
    <location>
        <begin position="43"/>
        <end position="76"/>
    </location>
</feature>
<proteinExistence type="predicted"/>
<feature type="compositionally biased region" description="Pro residues" evidence="1">
    <location>
        <begin position="51"/>
        <end position="69"/>
    </location>
</feature>
<accession>A0AA86SGK9</accession>
<evidence type="ECO:0000313" key="2">
    <source>
        <dbReference type="EMBL" id="CAJ1943101.1"/>
    </source>
</evidence>
<evidence type="ECO:0000256" key="1">
    <source>
        <dbReference type="SAM" id="MobiDB-lite"/>
    </source>
</evidence>
<evidence type="ECO:0000313" key="3">
    <source>
        <dbReference type="Proteomes" id="UP001189624"/>
    </source>
</evidence>